<feature type="compositionally biased region" description="Basic and acidic residues" evidence="1">
    <location>
        <begin position="150"/>
        <end position="172"/>
    </location>
</feature>
<comment type="caution">
    <text evidence="2">The sequence shown here is derived from an EMBL/GenBank/DDBJ whole genome shotgun (WGS) entry which is preliminary data.</text>
</comment>
<evidence type="ECO:0000256" key="1">
    <source>
        <dbReference type="SAM" id="MobiDB-lite"/>
    </source>
</evidence>
<evidence type="ECO:0000313" key="3">
    <source>
        <dbReference type="Proteomes" id="UP000236621"/>
    </source>
</evidence>
<feature type="compositionally biased region" description="Acidic residues" evidence="1">
    <location>
        <begin position="176"/>
        <end position="191"/>
    </location>
</feature>
<dbReference type="OrthoDB" id="5229118at2759"/>
<dbReference type="AlphaFoldDB" id="A0A2K3QDM7"/>
<sequence length="259" mass="29711">MSQTLLEGAYNRYITKLKEQLIYFVNTEDLNDEQTASLNKVLELLKEGEEDYKKFTVATRSRHKAARKVLHLVCRELGYDCFFLCVFALSITSTIKFPVEFVGTLRAWWKDVIVPSSFGKITGKLHQQYSFATFPSKHQQGDLYAEEEPVQERSNKRLRGGEEAELHKHGSPSDDNATEDDEEDWEDEEDGRDDLEMLEEQLGSLAGVVYELEPMDAIMVLATTKVTATLTVPHRQKARPFISFYCAGKLVPRLLRHRT</sequence>
<dbReference type="Proteomes" id="UP000236621">
    <property type="component" value="Unassembled WGS sequence"/>
</dbReference>
<gene>
    <name evidence="2" type="ORF">TCAP_04426</name>
</gene>
<protein>
    <submittedName>
        <fullName evidence="2">Uncharacterized protein</fullName>
    </submittedName>
</protein>
<proteinExistence type="predicted"/>
<name>A0A2K3QDM7_9HYPO</name>
<reference evidence="2 3" key="1">
    <citation type="submission" date="2017-08" db="EMBL/GenBank/DDBJ databases">
        <title>Harnessing the power of phylogenomics to disentangle the directionality and signatures of interkingdom host jumping in the parasitic fungal genus Tolypocladium.</title>
        <authorList>
            <person name="Quandt C.A."/>
            <person name="Patterson W."/>
            <person name="Spatafora J.W."/>
        </authorList>
    </citation>
    <scope>NUCLEOTIDE SEQUENCE [LARGE SCALE GENOMIC DNA]</scope>
    <source>
        <strain evidence="2 3">CBS 113982</strain>
    </source>
</reference>
<feature type="region of interest" description="Disordered" evidence="1">
    <location>
        <begin position="140"/>
        <end position="191"/>
    </location>
</feature>
<accession>A0A2K3QDM7</accession>
<evidence type="ECO:0000313" key="2">
    <source>
        <dbReference type="EMBL" id="PNY25629.1"/>
    </source>
</evidence>
<dbReference type="EMBL" id="NRSZ01000700">
    <property type="protein sequence ID" value="PNY25629.1"/>
    <property type="molecule type" value="Genomic_DNA"/>
</dbReference>
<keyword evidence="3" id="KW-1185">Reference proteome</keyword>
<organism evidence="2 3">
    <name type="scientific">Tolypocladium capitatum</name>
    <dbReference type="NCBI Taxonomy" id="45235"/>
    <lineage>
        <taxon>Eukaryota</taxon>
        <taxon>Fungi</taxon>
        <taxon>Dikarya</taxon>
        <taxon>Ascomycota</taxon>
        <taxon>Pezizomycotina</taxon>
        <taxon>Sordariomycetes</taxon>
        <taxon>Hypocreomycetidae</taxon>
        <taxon>Hypocreales</taxon>
        <taxon>Ophiocordycipitaceae</taxon>
        <taxon>Tolypocladium</taxon>
    </lineage>
</organism>